<evidence type="ECO:0000313" key="1">
    <source>
        <dbReference type="EMBL" id="SVE23424.1"/>
    </source>
</evidence>
<dbReference type="EMBL" id="UINC01203256">
    <property type="protein sequence ID" value="SVE23424.1"/>
    <property type="molecule type" value="Genomic_DNA"/>
</dbReference>
<evidence type="ECO:0008006" key="2">
    <source>
        <dbReference type="Google" id="ProtNLM"/>
    </source>
</evidence>
<proteinExistence type="predicted"/>
<accession>A0A383BU52</accession>
<reference evidence="1" key="1">
    <citation type="submission" date="2018-05" db="EMBL/GenBank/DDBJ databases">
        <authorList>
            <person name="Lanie J.A."/>
            <person name="Ng W.-L."/>
            <person name="Kazmierczak K.M."/>
            <person name="Andrzejewski T.M."/>
            <person name="Davidsen T.M."/>
            <person name="Wayne K.J."/>
            <person name="Tettelin H."/>
            <person name="Glass J.I."/>
            <person name="Rusch D."/>
            <person name="Podicherti R."/>
            <person name="Tsui H.-C.T."/>
            <person name="Winkler M.E."/>
        </authorList>
    </citation>
    <scope>NUCLEOTIDE SEQUENCE</scope>
</reference>
<name>A0A383BU52_9ZZZZ</name>
<feature type="non-terminal residue" evidence="1">
    <location>
        <position position="67"/>
    </location>
</feature>
<protein>
    <recommendedName>
        <fullName evidence="2">GS beta-grasp domain-containing protein</fullName>
    </recommendedName>
</protein>
<gene>
    <name evidence="1" type="ORF">METZ01_LOCUS476278</name>
</gene>
<dbReference type="AlphaFoldDB" id="A0A383BU52"/>
<organism evidence="1">
    <name type="scientific">marine metagenome</name>
    <dbReference type="NCBI Taxonomy" id="408172"/>
    <lineage>
        <taxon>unclassified sequences</taxon>
        <taxon>metagenomes</taxon>
        <taxon>ecological metagenomes</taxon>
    </lineage>
</organism>
<sequence length="67" mass="7558">MDSGLIDQHDLWTDNQKKSAEEVISRLNSQGIRLVRMAWGDTHGCSRVKEVSVPVFLNSLINGYNIN</sequence>